<dbReference type="InterPro" id="IPR053925">
    <property type="entry name" value="RecX_HTH_3rd"/>
</dbReference>
<dbReference type="PANTHER" id="PTHR33602:SF1">
    <property type="entry name" value="REGULATORY PROTEIN RECX FAMILY PROTEIN"/>
    <property type="match status" value="1"/>
</dbReference>
<keyword evidence="10" id="KW-1185">Reference proteome</keyword>
<protein>
    <recommendedName>
        <fullName evidence="3 5">Regulatory protein RecX</fullName>
    </recommendedName>
</protein>
<reference evidence="9 10" key="1">
    <citation type="submission" date="2018-08" db="EMBL/GenBank/DDBJ databases">
        <authorList>
            <person name="Khan S.A."/>
        </authorList>
    </citation>
    <scope>NUCLEOTIDE SEQUENCE [LARGE SCALE GENOMIC DNA]</scope>
    <source>
        <strain evidence="9 10">GTF-13</strain>
    </source>
</reference>
<feature type="domain" description="RecX first three-helical" evidence="8">
    <location>
        <begin position="8"/>
        <end position="45"/>
    </location>
</feature>
<dbReference type="InterPro" id="IPR053926">
    <property type="entry name" value="RecX_HTH_1st"/>
</dbReference>
<dbReference type="Pfam" id="PF02631">
    <property type="entry name" value="RecX_HTH2"/>
    <property type="match status" value="1"/>
</dbReference>
<reference evidence="9 10" key="2">
    <citation type="submission" date="2018-12" db="EMBL/GenBank/DDBJ databases">
        <title>Simiduia agarivorans gen. nov., sp. nov., a marine, agarolytic bacterium isolated from shallow coastal water from Keelung, Taiwan.</title>
        <authorList>
            <person name="Shieh W.Y."/>
        </authorList>
    </citation>
    <scope>NUCLEOTIDE SEQUENCE [LARGE SCALE GENOMIC DNA]</scope>
    <source>
        <strain evidence="9 10">GTF-13</strain>
    </source>
</reference>
<evidence type="ECO:0000256" key="3">
    <source>
        <dbReference type="ARBA" id="ARBA00018111"/>
    </source>
</evidence>
<feature type="domain" description="RecX second three-helical" evidence="6">
    <location>
        <begin position="52"/>
        <end position="92"/>
    </location>
</feature>
<feature type="domain" description="RecX third three-helical" evidence="7">
    <location>
        <begin position="100"/>
        <end position="141"/>
    </location>
</feature>
<organism evidence="9 10">
    <name type="scientific">Aestuariirhabdus litorea</name>
    <dbReference type="NCBI Taxonomy" id="2528527"/>
    <lineage>
        <taxon>Bacteria</taxon>
        <taxon>Pseudomonadati</taxon>
        <taxon>Pseudomonadota</taxon>
        <taxon>Gammaproteobacteria</taxon>
        <taxon>Oceanospirillales</taxon>
        <taxon>Aestuariirhabdaceae</taxon>
        <taxon>Aestuariirhabdus</taxon>
    </lineage>
</organism>
<dbReference type="InterPro" id="IPR053924">
    <property type="entry name" value="RecX_HTH_2nd"/>
</dbReference>
<gene>
    <name evidence="5" type="primary">recX</name>
    <name evidence="9" type="ORF">D0544_08425</name>
</gene>
<dbReference type="Gene3D" id="1.10.10.10">
    <property type="entry name" value="Winged helix-like DNA-binding domain superfamily/Winged helix DNA-binding domain"/>
    <property type="match status" value="3"/>
</dbReference>
<evidence type="ECO:0000313" key="10">
    <source>
        <dbReference type="Proteomes" id="UP000280792"/>
    </source>
</evidence>
<dbReference type="Pfam" id="PF21982">
    <property type="entry name" value="RecX_HTH1"/>
    <property type="match status" value="1"/>
</dbReference>
<evidence type="ECO:0000256" key="1">
    <source>
        <dbReference type="ARBA" id="ARBA00004496"/>
    </source>
</evidence>
<accession>A0A3P3VQL0</accession>
<evidence type="ECO:0000259" key="8">
    <source>
        <dbReference type="Pfam" id="PF21982"/>
    </source>
</evidence>
<evidence type="ECO:0000256" key="4">
    <source>
        <dbReference type="ARBA" id="ARBA00022490"/>
    </source>
</evidence>
<dbReference type="Proteomes" id="UP000280792">
    <property type="component" value="Unassembled WGS sequence"/>
</dbReference>
<dbReference type="HAMAP" id="MF_01114">
    <property type="entry name" value="RecX"/>
    <property type="match status" value="1"/>
</dbReference>
<dbReference type="Pfam" id="PF21981">
    <property type="entry name" value="RecX_HTH3"/>
    <property type="match status" value="1"/>
</dbReference>
<dbReference type="GO" id="GO:0006282">
    <property type="term" value="P:regulation of DNA repair"/>
    <property type="evidence" value="ECO:0007669"/>
    <property type="project" value="UniProtKB-UniRule"/>
</dbReference>
<comment type="caution">
    <text evidence="9">The sequence shown here is derived from an EMBL/GenBank/DDBJ whole genome shotgun (WGS) entry which is preliminary data.</text>
</comment>
<evidence type="ECO:0000256" key="2">
    <source>
        <dbReference type="ARBA" id="ARBA00009695"/>
    </source>
</evidence>
<comment type="function">
    <text evidence="5">Modulates RecA activity.</text>
</comment>
<name>A0A3P3VQL0_9GAMM</name>
<evidence type="ECO:0000259" key="6">
    <source>
        <dbReference type="Pfam" id="PF02631"/>
    </source>
</evidence>
<evidence type="ECO:0000259" key="7">
    <source>
        <dbReference type="Pfam" id="PF21981"/>
    </source>
</evidence>
<comment type="subcellular location">
    <subcellularLocation>
        <location evidence="1 5">Cytoplasm</location>
    </subcellularLocation>
</comment>
<dbReference type="InterPro" id="IPR003783">
    <property type="entry name" value="Regulatory_RecX"/>
</dbReference>
<keyword evidence="4 5" id="KW-0963">Cytoplasm</keyword>
<dbReference type="EMBL" id="QWEZ01000001">
    <property type="protein sequence ID" value="RRJ85082.1"/>
    <property type="molecule type" value="Genomic_DNA"/>
</dbReference>
<comment type="similarity">
    <text evidence="2 5">Belongs to the RecX family.</text>
</comment>
<dbReference type="AlphaFoldDB" id="A0A3P3VQL0"/>
<evidence type="ECO:0000256" key="5">
    <source>
        <dbReference type="HAMAP-Rule" id="MF_01114"/>
    </source>
</evidence>
<dbReference type="GO" id="GO:0005737">
    <property type="term" value="C:cytoplasm"/>
    <property type="evidence" value="ECO:0007669"/>
    <property type="project" value="UniProtKB-SubCell"/>
</dbReference>
<dbReference type="InterPro" id="IPR036388">
    <property type="entry name" value="WH-like_DNA-bd_sf"/>
</dbReference>
<dbReference type="PANTHER" id="PTHR33602">
    <property type="entry name" value="REGULATORY PROTEIN RECX FAMILY PROTEIN"/>
    <property type="match status" value="1"/>
</dbReference>
<dbReference type="RefSeq" id="WP_125015511.1">
    <property type="nucleotide sequence ID" value="NZ_QWEZ01000001.1"/>
</dbReference>
<sequence>MSESADIRRAAMNLLARREHSRQELFEKLQRRFSQELVDPELDRLADENLQSDERFTESFIRSRLARYQGPARIRGELRQRGVQEALYERVLSGIPVDWFALLAELNQRKFAGAPAANAAEKARRIRFFQYRGFSFDQISSLMD</sequence>
<evidence type="ECO:0000313" key="9">
    <source>
        <dbReference type="EMBL" id="RRJ85082.1"/>
    </source>
</evidence>
<proteinExistence type="inferred from homology"/>